<keyword evidence="3" id="KW-1185">Reference proteome</keyword>
<name>A0A1I1JVR1_9GAMM</name>
<accession>A0A1I1JVR1</accession>
<gene>
    <name evidence="2" type="ORF">SAMN05421848_1798</name>
</gene>
<evidence type="ECO:0000259" key="1">
    <source>
        <dbReference type="Pfam" id="PF00248"/>
    </source>
</evidence>
<dbReference type="OrthoDB" id="8563187at2"/>
<dbReference type="RefSeq" id="WP_090133066.1">
    <property type="nucleotide sequence ID" value="NZ_FOLY01000003.1"/>
</dbReference>
<dbReference type="PANTHER" id="PTHR43312:SF1">
    <property type="entry name" value="NADP-DEPENDENT OXIDOREDUCTASE DOMAIN-CONTAINING PROTEIN"/>
    <property type="match status" value="1"/>
</dbReference>
<evidence type="ECO:0000313" key="2">
    <source>
        <dbReference type="EMBL" id="SFC52606.1"/>
    </source>
</evidence>
<dbReference type="PANTHER" id="PTHR43312">
    <property type="entry name" value="D-THREO-ALDOSE 1-DEHYDROGENASE"/>
    <property type="match status" value="1"/>
</dbReference>
<dbReference type="InterPro" id="IPR023210">
    <property type="entry name" value="NADP_OxRdtase_dom"/>
</dbReference>
<sequence length="307" mass="34648">MRLPIRRRHFLLGLAATGVAVRWPRTLAGQHESPITRAIPSTGERLPVIGMGTWRTFNVGNDPVLLDERARVLELFFHSGGRLVDASPMYGSAESVVGELVERLDRSDDLFAATKVWTRDERDTRAAVAESEALWGVGRFDLMQVHNLLGWEGHLETLQAMKAEGRLRYIGVTTSHGRRHEELERIMTREPLDFVQLTYNIADREAEARLLPLAREKGIAVIANRPFQGGRLFDRVRSQPLPGWAGDAGVSGWADFFLRFIVSHPAMTCAIPATTQLAHMRENMDALYGQLPDETQRQRMINDFQEI</sequence>
<dbReference type="InterPro" id="IPR053135">
    <property type="entry name" value="AKR2_Oxidoreductase"/>
</dbReference>
<dbReference type="Pfam" id="PF00248">
    <property type="entry name" value="Aldo_ket_red"/>
    <property type="match status" value="1"/>
</dbReference>
<feature type="domain" description="NADP-dependent oxidoreductase" evidence="1">
    <location>
        <begin position="49"/>
        <end position="294"/>
    </location>
</feature>
<evidence type="ECO:0000313" key="3">
    <source>
        <dbReference type="Proteomes" id="UP000199046"/>
    </source>
</evidence>
<proteinExistence type="predicted"/>
<reference evidence="3" key="1">
    <citation type="submission" date="2016-10" db="EMBL/GenBank/DDBJ databases">
        <authorList>
            <person name="Varghese N."/>
            <person name="Submissions S."/>
        </authorList>
    </citation>
    <scope>NUCLEOTIDE SEQUENCE [LARGE SCALE GENOMIC DNA]</scope>
    <source>
        <strain evidence="3">DSM 23439</strain>
    </source>
</reference>
<dbReference type="CDD" id="cd19095">
    <property type="entry name" value="AKR_PA4992-like"/>
    <property type="match status" value="1"/>
</dbReference>
<dbReference type="AlphaFoldDB" id="A0A1I1JVR1"/>
<protein>
    <submittedName>
        <fullName evidence="2">Aldo/keto reductase</fullName>
    </submittedName>
</protein>
<organism evidence="2 3">
    <name type="scientific">Kushneria avicenniae</name>
    <dbReference type="NCBI Taxonomy" id="402385"/>
    <lineage>
        <taxon>Bacteria</taxon>
        <taxon>Pseudomonadati</taxon>
        <taxon>Pseudomonadota</taxon>
        <taxon>Gammaproteobacteria</taxon>
        <taxon>Oceanospirillales</taxon>
        <taxon>Halomonadaceae</taxon>
        <taxon>Kushneria</taxon>
    </lineage>
</organism>
<dbReference type="SUPFAM" id="SSF51430">
    <property type="entry name" value="NAD(P)-linked oxidoreductase"/>
    <property type="match status" value="1"/>
</dbReference>
<dbReference type="InterPro" id="IPR036812">
    <property type="entry name" value="NAD(P)_OxRdtase_dom_sf"/>
</dbReference>
<dbReference type="STRING" id="402385.SAMN05421848_1798"/>
<dbReference type="EMBL" id="FOLY01000003">
    <property type="protein sequence ID" value="SFC52606.1"/>
    <property type="molecule type" value="Genomic_DNA"/>
</dbReference>
<dbReference type="Gene3D" id="3.20.20.100">
    <property type="entry name" value="NADP-dependent oxidoreductase domain"/>
    <property type="match status" value="1"/>
</dbReference>
<dbReference type="Proteomes" id="UP000199046">
    <property type="component" value="Unassembled WGS sequence"/>
</dbReference>